<dbReference type="OrthoDB" id="2755641at2759"/>
<feature type="region of interest" description="Disordered" evidence="1">
    <location>
        <begin position="1"/>
        <end position="47"/>
    </location>
</feature>
<feature type="transmembrane region" description="Helical" evidence="2">
    <location>
        <begin position="195"/>
        <end position="216"/>
    </location>
</feature>
<proteinExistence type="predicted"/>
<evidence type="ECO:0000313" key="3">
    <source>
        <dbReference type="EMBL" id="OBZ68939.1"/>
    </source>
</evidence>
<gene>
    <name evidence="3" type="ORF">A0H81_11049</name>
</gene>
<evidence type="ECO:0000256" key="2">
    <source>
        <dbReference type="SAM" id="Phobius"/>
    </source>
</evidence>
<evidence type="ECO:0008006" key="5">
    <source>
        <dbReference type="Google" id="ProtNLM"/>
    </source>
</evidence>
<evidence type="ECO:0000256" key="1">
    <source>
        <dbReference type="SAM" id="MobiDB-lite"/>
    </source>
</evidence>
<keyword evidence="2" id="KW-1133">Transmembrane helix</keyword>
<organism evidence="3 4">
    <name type="scientific">Grifola frondosa</name>
    <name type="common">Maitake</name>
    <name type="synonym">Polyporus frondosus</name>
    <dbReference type="NCBI Taxonomy" id="5627"/>
    <lineage>
        <taxon>Eukaryota</taxon>
        <taxon>Fungi</taxon>
        <taxon>Dikarya</taxon>
        <taxon>Basidiomycota</taxon>
        <taxon>Agaricomycotina</taxon>
        <taxon>Agaricomycetes</taxon>
        <taxon>Polyporales</taxon>
        <taxon>Grifolaceae</taxon>
        <taxon>Grifola</taxon>
    </lineage>
</organism>
<dbReference type="Proteomes" id="UP000092993">
    <property type="component" value="Unassembled WGS sequence"/>
</dbReference>
<feature type="compositionally biased region" description="Basic and acidic residues" evidence="1">
    <location>
        <begin position="99"/>
        <end position="119"/>
    </location>
</feature>
<dbReference type="EMBL" id="LUGG01000019">
    <property type="protein sequence ID" value="OBZ68939.1"/>
    <property type="molecule type" value="Genomic_DNA"/>
</dbReference>
<reference evidence="3 4" key="1">
    <citation type="submission" date="2016-03" db="EMBL/GenBank/DDBJ databases">
        <title>Whole genome sequencing of Grifola frondosa 9006-11.</title>
        <authorList>
            <person name="Min B."/>
            <person name="Park H."/>
            <person name="Kim J.-G."/>
            <person name="Cho H."/>
            <person name="Oh Y.-L."/>
            <person name="Kong W.-S."/>
            <person name="Choi I.-G."/>
        </authorList>
    </citation>
    <scope>NUCLEOTIDE SEQUENCE [LARGE SCALE GENOMIC DNA]</scope>
    <source>
        <strain evidence="3 4">9006-11</strain>
    </source>
</reference>
<accession>A0A1C7LY50</accession>
<evidence type="ECO:0000313" key="4">
    <source>
        <dbReference type="Proteomes" id="UP000092993"/>
    </source>
</evidence>
<keyword evidence="2" id="KW-0812">Transmembrane</keyword>
<keyword evidence="4" id="KW-1185">Reference proteome</keyword>
<name>A0A1C7LY50_GRIFR</name>
<feature type="region of interest" description="Disordered" evidence="1">
    <location>
        <begin position="93"/>
        <end position="119"/>
    </location>
</feature>
<dbReference type="AlphaFoldDB" id="A0A1C7LY50"/>
<keyword evidence="2" id="KW-0472">Membrane</keyword>
<feature type="compositionally biased region" description="Basic and acidic residues" evidence="1">
    <location>
        <begin position="1"/>
        <end position="40"/>
    </location>
</feature>
<protein>
    <recommendedName>
        <fullName evidence="5">Transmembrane protein</fullName>
    </recommendedName>
</protein>
<comment type="caution">
    <text evidence="3">The sequence shown here is derived from an EMBL/GenBank/DDBJ whole genome shotgun (WGS) entry which is preliminary data.</text>
</comment>
<sequence>MHSENAELRHVALEEHAQRAKNNKNSERCEAAEVRRENGHDAGGCEDSPLCSSIFKMQIIAVDDSSDKTLADGCSTVEAGSTVEARSNANANAVAGSNEDVHEPHVAEHTGEEDRQEDEWKAALTKVQNEIKRYQRAKREGNKEEKEEAARNIPEYMRRAGDLHTDPDVKAKFYRNAEEFAAGDDEARDKMLHPFVQGLIILLAAPFAVAAGIIYGTGKLIEGIGKALTIGPAAAWRALRR</sequence>